<proteinExistence type="predicted"/>
<dbReference type="Gramene" id="KOM43677">
    <property type="protein sequence ID" value="KOM43677"/>
    <property type="gene ID" value="LR48_Vigan05g128200"/>
</dbReference>
<feature type="region of interest" description="Disordered" evidence="1">
    <location>
        <begin position="39"/>
        <end position="58"/>
    </location>
</feature>
<accession>A0A0L9UM84</accession>
<evidence type="ECO:0000313" key="2">
    <source>
        <dbReference type="EMBL" id="KOM43677.1"/>
    </source>
</evidence>
<dbReference type="Proteomes" id="UP000053144">
    <property type="component" value="Chromosome 5"/>
</dbReference>
<protein>
    <submittedName>
        <fullName evidence="2">Uncharacterized protein</fullName>
    </submittedName>
</protein>
<organism evidence="2 3">
    <name type="scientific">Phaseolus angularis</name>
    <name type="common">Azuki bean</name>
    <name type="synonym">Vigna angularis</name>
    <dbReference type="NCBI Taxonomy" id="3914"/>
    <lineage>
        <taxon>Eukaryota</taxon>
        <taxon>Viridiplantae</taxon>
        <taxon>Streptophyta</taxon>
        <taxon>Embryophyta</taxon>
        <taxon>Tracheophyta</taxon>
        <taxon>Spermatophyta</taxon>
        <taxon>Magnoliopsida</taxon>
        <taxon>eudicotyledons</taxon>
        <taxon>Gunneridae</taxon>
        <taxon>Pentapetalae</taxon>
        <taxon>rosids</taxon>
        <taxon>fabids</taxon>
        <taxon>Fabales</taxon>
        <taxon>Fabaceae</taxon>
        <taxon>Papilionoideae</taxon>
        <taxon>50 kb inversion clade</taxon>
        <taxon>NPAAA clade</taxon>
        <taxon>indigoferoid/millettioid clade</taxon>
        <taxon>Phaseoleae</taxon>
        <taxon>Vigna</taxon>
    </lineage>
</organism>
<dbReference type="AlphaFoldDB" id="A0A0L9UM84"/>
<name>A0A0L9UM84_PHAAN</name>
<gene>
    <name evidence="2" type="ORF">LR48_Vigan05g128200</name>
</gene>
<evidence type="ECO:0000313" key="3">
    <source>
        <dbReference type="Proteomes" id="UP000053144"/>
    </source>
</evidence>
<evidence type="ECO:0000256" key="1">
    <source>
        <dbReference type="SAM" id="MobiDB-lite"/>
    </source>
</evidence>
<reference evidence="3" key="1">
    <citation type="journal article" date="2015" name="Proc. Natl. Acad. Sci. U.S.A.">
        <title>Genome sequencing of adzuki bean (Vigna angularis) provides insight into high starch and low fat accumulation and domestication.</title>
        <authorList>
            <person name="Yang K."/>
            <person name="Tian Z."/>
            <person name="Chen C."/>
            <person name="Luo L."/>
            <person name="Zhao B."/>
            <person name="Wang Z."/>
            <person name="Yu L."/>
            <person name="Li Y."/>
            <person name="Sun Y."/>
            <person name="Li W."/>
            <person name="Chen Y."/>
            <person name="Li Y."/>
            <person name="Zhang Y."/>
            <person name="Ai D."/>
            <person name="Zhao J."/>
            <person name="Shang C."/>
            <person name="Ma Y."/>
            <person name="Wu B."/>
            <person name="Wang M."/>
            <person name="Gao L."/>
            <person name="Sun D."/>
            <person name="Zhang P."/>
            <person name="Guo F."/>
            <person name="Wang W."/>
            <person name="Li Y."/>
            <person name="Wang J."/>
            <person name="Varshney R.K."/>
            <person name="Wang J."/>
            <person name="Ling H.Q."/>
            <person name="Wan P."/>
        </authorList>
    </citation>
    <scope>NUCLEOTIDE SEQUENCE</scope>
    <source>
        <strain evidence="3">cv. Jingnong 6</strain>
    </source>
</reference>
<dbReference type="EMBL" id="CM003375">
    <property type="protein sequence ID" value="KOM43677.1"/>
    <property type="molecule type" value="Genomic_DNA"/>
</dbReference>
<sequence length="107" mass="12412">MTHQGPLTRGMVKNLQQNLEDSPPKGQVLFACFEWKPRAQSDDPEWPKPAQGEGYKKSKQREISNNVFAFTFPHMYFVHLLEYDTFSILCHVDWDPHIMAFISTVQG</sequence>